<sequence length="899" mass="96883">MATAKSSDNTILALFPPHAPDATTPVVGAVYGVPKHVYDLKPMGLTIVVDPPPDDLLEEGDVIRLRLNGADTEATKTVLAGEENSRHTLYLPKGLLLTDRVNTLVYTITRISQNKGTSTPELTLLYNTIRPGIEDRSPGDSAHSELQLILPQDVLDDGIDADRAKQGVQVCFTYPYCRAYDQIRLNCNGQDVTHTVTAAEAPPTPSAEPTRVCVMVEEAVFLSAGDNPKFIFSYTVTDQLGNGPDTDSPYSGTVEVDVHLRETRLAAPDLAEDPDDPTDDPSTIDLDKLAGKDLTVLVQTFAPLWQPNDKIRVSYSATSSNGTVTLHSVEQDVVRIPFTYKLMVPNAKVIAGSVVRAKYELLRNGNVFATSKNAVAEVTGSEAIELLPPVLLKAVSPIDALAYPQGVTIQVEYLEHLPGDKAQLVEVNPPAGAPGFPLVEFNANKRTNTLLSQAFLIARQGKPLVFRWHLNRNNAEVAQSHELNLSVSKITEGDARLPTPVVDGKTGNELDVALLQPTALLTVAAWPHVEGERLWLQYEGKDNQDQTVTFDDLRGEVAVGAPGLSRAVPLAWLKGLKDGRDLKVTLKVNFDGVANAATAVGFPVRSYTVKAGADVQPVITRAEDSQGVEIPQGGTTRDTTVILTGSATPGQTVQIFDGAADKGEASADPLSGIWSHRISGLTVAEHPFTAKALYGSGQTSTVRSLKVSALPELIIDKTPVVLSARNWIAVGEELQKILVANPTPPVGTYADRFPQQGTPPYTYTSANEEIAVANPTNGRISGTGNGTTTITVADASGDVVEIQVTVSDVRRIHRSPTTFNSQVDAMAWRETHGYATISFFVFSLDIEKFFPAQLSAAPANSNIYFLEHGQILYIIINPPPRKWHLVGSGWDLYALGFTL</sequence>
<dbReference type="SUPFAM" id="SSF49373">
    <property type="entry name" value="Invasin/intimin cell-adhesion fragments"/>
    <property type="match status" value="1"/>
</dbReference>
<comment type="caution">
    <text evidence="1">The sequence shown here is derived from an EMBL/GenBank/DDBJ whole genome shotgun (WGS) entry which is preliminary data.</text>
</comment>
<organism evidence="1 2">
    <name type="scientific">Pseudomonas monsensis</name>
    <dbReference type="NCBI Taxonomy" id="2745509"/>
    <lineage>
        <taxon>Bacteria</taxon>
        <taxon>Pseudomonadati</taxon>
        <taxon>Pseudomonadota</taxon>
        <taxon>Gammaproteobacteria</taxon>
        <taxon>Pseudomonadales</taxon>
        <taxon>Pseudomonadaceae</taxon>
        <taxon>Pseudomonas</taxon>
    </lineage>
</organism>
<evidence type="ECO:0000313" key="1">
    <source>
        <dbReference type="EMBL" id="MCY0109017.1"/>
    </source>
</evidence>
<dbReference type="InterPro" id="IPR008964">
    <property type="entry name" value="Invasin/intimin_cell_adhesion"/>
</dbReference>
<dbReference type="EMBL" id="JANIGP010000006">
    <property type="protein sequence ID" value="MCY0109017.1"/>
    <property type="molecule type" value="Genomic_DNA"/>
</dbReference>
<reference evidence="1 2" key="1">
    <citation type="submission" date="2022-07" db="EMBL/GenBank/DDBJ databases">
        <title>Characterization of plant growth promoting rhizobacteria (PGPR) for use as bioinoculants in agriculture.</title>
        <authorList>
            <person name="Hassen A.I."/>
            <person name="Pierneef R."/>
        </authorList>
    </citation>
    <scope>NUCLEOTIDE SEQUENCE [LARGE SCALE GENOMIC DNA]</scope>
    <source>
        <strain evidence="1 2">SARCC-3054</strain>
    </source>
</reference>
<dbReference type="RefSeq" id="WP_267800929.1">
    <property type="nucleotide sequence ID" value="NZ_JANIGP010000006.1"/>
</dbReference>
<dbReference type="InterPro" id="IPR013783">
    <property type="entry name" value="Ig-like_fold"/>
</dbReference>
<protein>
    <recommendedName>
        <fullName evidence="3">Ig-like domain (Group 2)</fullName>
    </recommendedName>
</protein>
<evidence type="ECO:0008006" key="3">
    <source>
        <dbReference type="Google" id="ProtNLM"/>
    </source>
</evidence>
<dbReference type="Gene3D" id="2.60.40.10">
    <property type="entry name" value="Immunoglobulins"/>
    <property type="match status" value="1"/>
</dbReference>
<dbReference type="Proteomes" id="UP001207830">
    <property type="component" value="Unassembled WGS sequence"/>
</dbReference>
<accession>A0ABT3YUE1</accession>
<name>A0ABT3YUE1_9PSED</name>
<dbReference type="Gene3D" id="2.60.40.1080">
    <property type="match status" value="1"/>
</dbReference>
<keyword evidence="2" id="KW-1185">Reference proteome</keyword>
<evidence type="ECO:0000313" key="2">
    <source>
        <dbReference type="Proteomes" id="UP001207830"/>
    </source>
</evidence>
<proteinExistence type="predicted"/>
<gene>
    <name evidence="1" type="ORF">NQF78_11885</name>
</gene>